<comment type="caution">
    <text evidence="2">The sequence shown here is derived from an EMBL/GenBank/DDBJ whole genome shotgun (WGS) entry which is preliminary data.</text>
</comment>
<evidence type="ECO:0000256" key="1">
    <source>
        <dbReference type="SAM" id="Phobius"/>
    </source>
</evidence>
<feature type="transmembrane region" description="Helical" evidence="1">
    <location>
        <begin position="36"/>
        <end position="62"/>
    </location>
</feature>
<gene>
    <name evidence="2" type="ORF">PVAP13_9NG413614</name>
</gene>
<keyword evidence="1" id="KW-0812">Transmembrane</keyword>
<keyword evidence="1" id="KW-0472">Membrane</keyword>
<proteinExistence type="predicted"/>
<organism evidence="2 3">
    <name type="scientific">Panicum virgatum</name>
    <name type="common">Blackwell switchgrass</name>
    <dbReference type="NCBI Taxonomy" id="38727"/>
    <lineage>
        <taxon>Eukaryota</taxon>
        <taxon>Viridiplantae</taxon>
        <taxon>Streptophyta</taxon>
        <taxon>Embryophyta</taxon>
        <taxon>Tracheophyta</taxon>
        <taxon>Spermatophyta</taxon>
        <taxon>Magnoliopsida</taxon>
        <taxon>Liliopsida</taxon>
        <taxon>Poales</taxon>
        <taxon>Poaceae</taxon>
        <taxon>PACMAD clade</taxon>
        <taxon>Panicoideae</taxon>
        <taxon>Panicodae</taxon>
        <taxon>Paniceae</taxon>
        <taxon>Panicinae</taxon>
        <taxon>Panicum</taxon>
        <taxon>Panicum sect. Hiantes</taxon>
    </lineage>
</organism>
<dbReference type="Proteomes" id="UP000823388">
    <property type="component" value="Chromosome 9N"/>
</dbReference>
<protein>
    <submittedName>
        <fullName evidence="2">Uncharacterized protein</fullName>
    </submittedName>
</protein>
<dbReference type="AlphaFoldDB" id="A0A8T0MUY7"/>
<sequence length="72" mass="7632">MHATSGRALAQSVALAVAIAGLQLQSQRVPSHEVTFMEVSCHCLLLSIFFSFTACVFASSVLSCSTQNLVSK</sequence>
<dbReference type="EMBL" id="CM029054">
    <property type="protein sequence ID" value="KAG2538844.1"/>
    <property type="molecule type" value="Genomic_DNA"/>
</dbReference>
<name>A0A8T0MUY7_PANVG</name>
<evidence type="ECO:0000313" key="3">
    <source>
        <dbReference type="Proteomes" id="UP000823388"/>
    </source>
</evidence>
<keyword evidence="1" id="KW-1133">Transmembrane helix</keyword>
<reference evidence="2" key="1">
    <citation type="submission" date="2020-05" db="EMBL/GenBank/DDBJ databases">
        <title>WGS assembly of Panicum virgatum.</title>
        <authorList>
            <person name="Lovell J.T."/>
            <person name="Jenkins J."/>
            <person name="Shu S."/>
            <person name="Juenger T.E."/>
            <person name="Schmutz J."/>
        </authorList>
    </citation>
    <scope>NUCLEOTIDE SEQUENCE</scope>
    <source>
        <strain evidence="2">AP13</strain>
    </source>
</reference>
<evidence type="ECO:0000313" key="2">
    <source>
        <dbReference type="EMBL" id="KAG2538844.1"/>
    </source>
</evidence>
<keyword evidence="3" id="KW-1185">Reference proteome</keyword>
<accession>A0A8T0MUY7</accession>